<dbReference type="Proteomes" id="UP000698924">
    <property type="component" value="Unassembled WGS sequence"/>
</dbReference>
<proteinExistence type="predicted"/>
<keyword evidence="2" id="KW-1185">Reference proteome</keyword>
<dbReference type="AlphaFoldDB" id="A0AA41DBE7"/>
<accession>A0AA41DBE7</accession>
<protein>
    <submittedName>
        <fullName evidence="1">IS4 family transposase</fullName>
    </submittedName>
</protein>
<gene>
    <name evidence="1" type="ORF">H6D15_15045</name>
</gene>
<feature type="non-terminal residue" evidence="1">
    <location>
        <position position="1"/>
    </location>
</feature>
<comment type="caution">
    <text evidence="1">The sequence shown here is derived from an EMBL/GenBank/DDBJ whole genome shotgun (WGS) entry which is preliminary data.</text>
</comment>
<dbReference type="EMBL" id="JACJMO010000071">
    <property type="protein sequence ID" value="MBM6858889.1"/>
    <property type="molecule type" value="Genomic_DNA"/>
</dbReference>
<reference evidence="1 2" key="1">
    <citation type="journal article" date="2021" name="Sci. Rep.">
        <title>The distribution of antibiotic resistance genes in chicken gut microbiota commensals.</title>
        <authorList>
            <person name="Juricova H."/>
            <person name="Matiasovicova J."/>
            <person name="Kubasova T."/>
            <person name="Cejkova D."/>
            <person name="Rychlik I."/>
        </authorList>
    </citation>
    <scope>NUCLEOTIDE SEQUENCE [LARGE SCALE GENOMIC DNA]</scope>
    <source>
        <strain evidence="1 2">An421</strain>
    </source>
</reference>
<name>A0AA41DBE7_9BACT</name>
<sequence length="70" mass="8084">VRIQISVAIITYCLVAIVQHDMKLKRSTYEVLQILSISLTDKTLLRDLFDKTNFNDVKDLYNPIIPGLFD</sequence>
<evidence type="ECO:0000313" key="2">
    <source>
        <dbReference type="Proteomes" id="UP000698924"/>
    </source>
</evidence>
<organism evidence="1 2">
    <name type="scientific">Caecibacteroides pullorum</name>
    <dbReference type="NCBI Taxonomy" id="2725562"/>
    <lineage>
        <taxon>Bacteria</taxon>
        <taxon>Pseudomonadati</taxon>
        <taxon>Bacteroidota</taxon>
        <taxon>Bacteroidia</taxon>
        <taxon>Bacteroidales</taxon>
        <taxon>Bacteroidaceae</taxon>
        <taxon>Caecibacteroides</taxon>
    </lineage>
</organism>
<evidence type="ECO:0000313" key="1">
    <source>
        <dbReference type="EMBL" id="MBM6858889.1"/>
    </source>
</evidence>